<organism evidence="3 4">
    <name type="scientific">Thioclava electrotropha</name>
    <dbReference type="NCBI Taxonomy" id="1549850"/>
    <lineage>
        <taxon>Bacteria</taxon>
        <taxon>Pseudomonadati</taxon>
        <taxon>Pseudomonadota</taxon>
        <taxon>Alphaproteobacteria</taxon>
        <taxon>Rhodobacterales</taxon>
        <taxon>Paracoccaceae</taxon>
        <taxon>Thioclava</taxon>
    </lineage>
</organism>
<gene>
    <name evidence="3" type="ORF">AKL02_003215</name>
</gene>
<feature type="domain" description="XdhC Rossmann" evidence="2">
    <location>
        <begin position="132"/>
        <end position="269"/>
    </location>
</feature>
<dbReference type="Pfam" id="PF02625">
    <property type="entry name" value="XdhC_CoxI"/>
    <property type="match status" value="1"/>
</dbReference>
<dbReference type="InterPro" id="IPR003777">
    <property type="entry name" value="XdhC_CoxI"/>
</dbReference>
<keyword evidence="4" id="KW-1185">Reference proteome</keyword>
<protein>
    <submittedName>
        <fullName evidence="3">XdhC family protein</fullName>
    </submittedName>
</protein>
<dbReference type="Pfam" id="PF13478">
    <property type="entry name" value="XdhC_C"/>
    <property type="match status" value="1"/>
</dbReference>
<evidence type="ECO:0000259" key="1">
    <source>
        <dbReference type="Pfam" id="PF02625"/>
    </source>
</evidence>
<accession>A0ABX6YQP3</accession>
<proteinExistence type="predicted"/>
<dbReference type="Proteomes" id="UP000192422">
    <property type="component" value="Chromosome"/>
</dbReference>
<evidence type="ECO:0000313" key="3">
    <source>
        <dbReference type="EMBL" id="QPZ89993.1"/>
    </source>
</evidence>
<evidence type="ECO:0000313" key="4">
    <source>
        <dbReference type="Proteomes" id="UP000192422"/>
    </source>
</evidence>
<dbReference type="EMBL" id="CP053562">
    <property type="protein sequence ID" value="QPZ89993.1"/>
    <property type="molecule type" value="Genomic_DNA"/>
</dbReference>
<reference evidence="3 4" key="1">
    <citation type="submission" date="2020-05" db="EMBL/GenBank/DDBJ databases">
        <title>Thioclava electrotropha strain Elox9 finished genome.</title>
        <authorList>
            <person name="Rowe A.R."/>
            <person name="Wilbanks E.G."/>
        </authorList>
    </citation>
    <scope>NUCLEOTIDE SEQUENCE [LARGE SCALE GENOMIC DNA]</scope>
    <source>
        <strain evidence="3 4">Elox9</strain>
    </source>
</reference>
<evidence type="ECO:0000259" key="2">
    <source>
        <dbReference type="Pfam" id="PF13478"/>
    </source>
</evidence>
<dbReference type="Gene3D" id="3.40.50.720">
    <property type="entry name" value="NAD(P)-binding Rossmann-like Domain"/>
    <property type="match status" value="1"/>
</dbReference>
<dbReference type="InterPro" id="IPR027051">
    <property type="entry name" value="XdhC_Rossmann_dom"/>
</dbReference>
<sequence length="276" mass="29153">MCQCFISHVEGPSYRPLGSGMAVDGAGRRFGNLSSGCIDEDVALHAVEALKSGAPKVLRYGRGSPFMDIQLPCGGGLEVTLLPAPDREVLNAVHRRLVARENVTLTVLPDGQIENGATRGGLTMTLRPKVRVLVFGDGPEPRGFSALAQAAGLPVTLYAGAEETRDGIAGACAFSGKTWPDTAHVDHRTAVTLFFHDHERETALLTHALETPAFYIGAQGSLRARQLREAALSAAGVGDAGIARLVEPFGYVAHARSAQEMAAGVLAQVIDHARRV</sequence>
<dbReference type="PANTHER" id="PTHR30388">
    <property type="entry name" value="ALDEHYDE OXIDOREDUCTASE MOLYBDENUM COFACTOR ASSEMBLY PROTEIN"/>
    <property type="match status" value="1"/>
</dbReference>
<feature type="domain" description="XdhC- CoxI" evidence="1">
    <location>
        <begin position="6"/>
        <end position="61"/>
    </location>
</feature>
<name>A0ABX6YQP3_9RHOB</name>
<dbReference type="InterPro" id="IPR052698">
    <property type="entry name" value="MoCofactor_Util/Proc"/>
</dbReference>
<dbReference type="PANTHER" id="PTHR30388:SF4">
    <property type="entry name" value="MOLYBDENUM COFACTOR INSERTION CHAPERONE PAOD"/>
    <property type="match status" value="1"/>
</dbReference>